<sequence>MNIEQDILSELTVYMKYSKYVPDLKRRETWKELVDRNKEMHQEKFPQLKNEIEDAYKLVYDKKVLPSMRSLQFAGRPIELNNSRIFNCSFLPIDDMRAFSEIMFLLLSGCGVGYSVQTHHVDKLPEITIPVKTKRYLVGDSIEGWADAVRMLCKAYFTGGALPIFDFRDIRPKGAQLITVGGKAPGPEPLKEVLFQLQKIFDRKKNGEKLTSLEAHDMACHIADAVLSGGIRRAALISLFDLDDEDMLTCKFGEWWEQNPQRGRANNSAMILRHKITEEEFFKLWKKIELSNSGEPGIYLSNDKEWGTNPCCEIALRPFQFCNLCEVNVSNIESQEDLNERVRVGAFIGTLQAAYTDFHYLRDIWRKTTEKDALLGVGMTGIGSGVILDYDLKKAADLAKDENARVAGLIGINKAARVTTVKPSGTSSLVLGTSSGVHAWHNDYYVRTIRVGKNEAIYAHLAINHPELIEDDFFKPTIQAVISVPQSAPEGSIVRTEDVMDMLERVKKFNIEWVKKGHRKGANTNNVSATVSIKEDEWEKVGQWMWENKETFNGLSVLPYFGGSYTQAPFQDITKEQFDEMVKHLHGVDLSKVIEFDDNTALMDQAACAGGSCEIV</sequence>
<evidence type="ECO:0000256" key="1">
    <source>
        <dbReference type="ARBA" id="ARBA00001922"/>
    </source>
</evidence>
<keyword evidence="3" id="KW-0560">Oxidoreductase</keyword>
<dbReference type="InterPro" id="IPR054158">
    <property type="entry name" value="RNR-II_ins_dom"/>
</dbReference>
<dbReference type="SUPFAM" id="SSF51998">
    <property type="entry name" value="PFL-like glycyl radical enzymes"/>
    <property type="match status" value="1"/>
</dbReference>
<name>A0A6J5LV05_9CAUD</name>
<keyword evidence="4" id="KW-0170">Cobalt</keyword>
<evidence type="ECO:0000256" key="2">
    <source>
        <dbReference type="ARBA" id="ARBA00022628"/>
    </source>
</evidence>
<comment type="cofactor">
    <cofactor evidence="1">
        <name>adenosylcob(III)alamin</name>
        <dbReference type="ChEBI" id="CHEBI:18408"/>
    </cofactor>
</comment>
<dbReference type="Gene3D" id="3.20.70.20">
    <property type="match status" value="2"/>
</dbReference>
<dbReference type="PANTHER" id="PTHR43371:SF1">
    <property type="entry name" value="RIBONUCLEOSIDE-DIPHOSPHATE REDUCTASE"/>
    <property type="match status" value="1"/>
</dbReference>
<accession>A0A6J5LV05</accession>
<evidence type="ECO:0000259" key="5">
    <source>
        <dbReference type="Pfam" id="PF21995"/>
    </source>
</evidence>
<reference evidence="6" key="1">
    <citation type="submission" date="2020-04" db="EMBL/GenBank/DDBJ databases">
        <authorList>
            <person name="Chiriac C."/>
            <person name="Salcher M."/>
            <person name="Ghai R."/>
            <person name="Kavagutti S V."/>
        </authorList>
    </citation>
    <scope>NUCLEOTIDE SEQUENCE</scope>
</reference>
<evidence type="ECO:0000256" key="4">
    <source>
        <dbReference type="ARBA" id="ARBA00023285"/>
    </source>
</evidence>
<proteinExistence type="predicted"/>
<keyword evidence="2" id="KW-0846">Cobalamin</keyword>
<dbReference type="PANTHER" id="PTHR43371">
    <property type="entry name" value="VITAMIN B12-DEPENDENT RIBONUCLEOTIDE REDUCTASE"/>
    <property type="match status" value="1"/>
</dbReference>
<evidence type="ECO:0000256" key="3">
    <source>
        <dbReference type="ARBA" id="ARBA00023002"/>
    </source>
</evidence>
<dbReference type="InterPro" id="IPR050862">
    <property type="entry name" value="RdRp_reductase_class-2"/>
</dbReference>
<dbReference type="GO" id="GO:0004748">
    <property type="term" value="F:ribonucleoside-diphosphate reductase activity, thioredoxin disulfide as acceptor"/>
    <property type="evidence" value="ECO:0007669"/>
    <property type="project" value="TreeGrafter"/>
</dbReference>
<gene>
    <name evidence="6" type="ORF">UFOVP331_35</name>
</gene>
<feature type="domain" description="B12-dependent ribonucleotide reductase insertion" evidence="5">
    <location>
        <begin position="134"/>
        <end position="200"/>
    </location>
</feature>
<dbReference type="Pfam" id="PF21995">
    <property type="entry name" value="RNR-II_ins_dom"/>
    <property type="match status" value="1"/>
</dbReference>
<organism evidence="6">
    <name type="scientific">uncultured Caudovirales phage</name>
    <dbReference type="NCBI Taxonomy" id="2100421"/>
    <lineage>
        <taxon>Viruses</taxon>
        <taxon>Duplodnaviria</taxon>
        <taxon>Heunggongvirae</taxon>
        <taxon>Uroviricota</taxon>
        <taxon>Caudoviricetes</taxon>
        <taxon>Peduoviridae</taxon>
        <taxon>Maltschvirus</taxon>
        <taxon>Maltschvirus maltsch</taxon>
    </lineage>
</organism>
<protein>
    <recommendedName>
        <fullName evidence="5">B12-dependent ribonucleotide reductase insertion domain-containing protein</fullName>
    </recommendedName>
</protein>
<dbReference type="GO" id="GO:0031419">
    <property type="term" value="F:cobalamin binding"/>
    <property type="evidence" value="ECO:0007669"/>
    <property type="project" value="UniProtKB-KW"/>
</dbReference>
<dbReference type="EMBL" id="LR796345">
    <property type="protein sequence ID" value="CAB4138424.1"/>
    <property type="molecule type" value="Genomic_DNA"/>
</dbReference>
<evidence type="ECO:0000313" key="6">
    <source>
        <dbReference type="EMBL" id="CAB4138424.1"/>
    </source>
</evidence>